<evidence type="ECO:0000256" key="1">
    <source>
        <dbReference type="SAM" id="MobiDB-lite"/>
    </source>
</evidence>
<name>A0AAP0PN05_9MAGN</name>
<sequence>MRRERVGFEEEKKRESVSEKKKRRFAGVGESDWWHPTTRSRVGTLKLLCHRLIANSK</sequence>
<evidence type="ECO:0000313" key="2">
    <source>
        <dbReference type="EMBL" id="KAK9146741.1"/>
    </source>
</evidence>
<proteinExistence type="predicted"/>
<dbReference type="AlphaFoldDB" id="A0AAP0PN05"/>
<dbReference type="Proteomes" id="UP001417504">
    <property type="component" value="Unassembled WGS sequence"/>
</dbReference>
<protein>
    <submittedName>
        <fullName evidence="2">Uncharacterized protein</fullName>
    </submittedName>
</protein>
<comment type="caution">
    <text evidence="2">The sequence shown here is derived from an EMBL/GenBank/DDBJ whole genome shotgun (WGS) entry which is preliminary data.</text>
</comment>
<reference evidence="2 3" key="1">
    <citation type="submission" date="2024-01" db="EMBL/GenBank/DDBJ databases">
        <title>Genome assemblies of Stephania.</title>
        <authorList>
            <person name="Yang L."/>
        </authorList>
    </citation>
    <scope>NUCLEOTIDE SEQUENCE [LARGE SCALE GENOMIC DNA]</scope>
    <source>
        <strain evidence="2">QJT</strain>
        <tissue evidence="2">Leaf</tissue>
    </source>
</reference>
<feature type="compositionally biased region" description="Basic and acidic residues" evidence="1">
    <location>
        <begin position="1"/>
        <end position="19"/>
    </location>
</feature>
<organism evidence="2 3">
    <name type="scientific">Stephania japonica</name>
    <dbReference type="NCBI Taxonomy" id="461633"/>
    <lineage>
        <taxon>Eukaryota</taxon>
        <taxon>Viridiplantae</taxon>
        <taxon>Streptophyta</taxon>
        <taxon>Embryophyta</taxon>
        <taxon>Tracheophyta</taxon>
        <taxon>Spermatophyta</taxon>
        <taxon>Magnoliopsida</taxon>
        <taxon>Ranunculales</taxon>
        <taxon>Menispermaceae</taxon>
        <taxon>Menispermoideae</taxon>
        <taxon>Cissampelideae</taxon>
        <taxon>Stephania</taxon>
    </lineage>
</organism>
<evidence type="ECO:0000313" key="3">
    <source>
        <dbReference type="Proteomes" id="UP001417504"/>
    </source>
</evidence>
<keyword evidence="3" id="KW-1185">Reference proteome</keyword>
<accession>A0AAP0PN05</accession>
<dbReference type="EMBL" id="JBBNAE010000002">
    <property type="protein sequence ID" value="KAK9146741.1"/>
    <property type="molecule type" value="Genomic_DNA"/>
</dbReference>
<gene>
    <name evidence="2" type="ORF">Sjap_006644</name>
</gene>
<feature type="region of interest" description="Disordered" evidence="1">
    <location>
        <begin position="1"/>
        <end position="21"/>
    </location>
</feature>